<gene>
    <name evidence="2" type="ORF">MKW94_000536</name>
</gene>
<evidence type="ECO:0000313" key="2">
    <source>
        <dbReference type="EMBL" id="MCL7050859.1"/>
    </source>
</evidence>
<name>A0AA41W0C5_PAPNU</name>
<feature type="compositionally biased region" description="Low complexity" evidence="1">
    <location>
        <begin position="31"/>
        <end position="47"/>
    </location>
</feature>
<dbReference type="EMBL" id="JAJJMA010332431">
    <property type="protein sequence ID" value="MCL7050859.1"/>
    <property type="molecule type" value="Genomic_DNA"/>
</dbReference>
<evidence type="ECO:0000256" key="1">
    <source>
        <dbReference type="SAM" id="MobiDB-lite"/>
    </source>
</evidence>
<feature type="region of interest" description="Disordered" evidence="1">
    <location>
        <begin position="18"/>
        <end position="48"/>
    </location>
</feature>
<organism evidence="2 3">
    <name type="scientific">Papaver nudicaule</name>
    <name type="common">Iceland poppy</name>
    <dbReference type="NCBI Taxonomy" id="74823"/>
    <lineage>
        <taxon>Eukaryota</taxon>
        <taxon>Viridiplantae</taxon>
        <taxon>Streptophyta</taxon>
        <taxon>Embryophyta</taxon>
        <taxon>Tracheophyta</taxon>
        <taxon>Spermatophyta</taxon>
        <taxon>Magnoliopsida</taxon>
        <taxon>Ranunculales</taxon>
        <taxon>Papaveraceae</taxon>
        <taxon>Papaveroideae</taxon>
        <taxon>Papaver</taxon>
    </lineage>
</organism>
<reference evidence="2" key="1">
    <citation type="submission" date="2022-03" db="EMBL/GenBank/DDBJ databases">
        <title>A functionally conserved STORR gene fusion in Papaver species that diverged 16.8 million years ago.</title>
        <authorList>
            <person name="Catania T."/>
        </authorList>
    </citation>
    <scope>NUCLEOTIDE SEQUENCE</scope>
    <source>
        <strain evidence="2">S-191538</strain>
    </source>
</reference>
<protein>
    <submittedName>
        <fullName evidence="2">Uncharacterized protein</fullName>
    </submittedName>
</protein>
<keyword evidence="3" id="KW-1185">Reference proteome</keyword>
<dbReference type="Proteomes" id="UP001177140">
    <property type="component" value="Unassembled WGS sequence"/>
</dbReference>
<accession>A0AA41W0C5</accession>
<comment type="caution">
    <text evidence="2">The sequence shown here is derived from an EMBL/GenBank/DDBJ whole genome shotgun (WGS) entry which is preliminary data.</text>
</comment>
<dbReference type="AlphaFoldDB" id="A0AA41W0C5"/>
<sequence length="76" mass="8282">MASNSAFSWGVDTSRMFSHDHRTNNTGVHAGTKTNGFNGTTGSNNKFQNIEDNRQKFNNATNFKAFTGTTDGSNSM</sequence>
<proteinExistence type="predicted"/>
<evidence type="ECO:0000313" key="3">
    <source>
        <dbReference type="Proteomes" id="UP001177140"/>
    </source>
</evidence>